<feature type="domain" description="Replication factor A C-terminal" evidence="7">
    <location>
        <begin position="169"/>
        <end position="281"/>
    </location>
</feature>
<dbReference type="GO" id="GO:0008270">
    <property type="term" value="F:zinc ion binding"/>
    <property type="evidence" value="ECO:0007669"/>
    <property type="project" value="UniProtKB-KW"/>
</dbReference>
<proteinExistence type="inferred from homology"/>
<protein>
    <recommendedName>
        <fullName evidence="7">Replication factor A C-terminal domain-containing protein</fullName>
    </recommendedName>
</protein>
<dbReference type="Gene3D" id="2.40.50.140">
    <property type="entry name" value="Nucleic acid-binding proteins"/>
    <property type="match status" value="1"/>
</dbReference>
<dbReference type="AlphaFoldDB" id="A0ABD3DDD3"/>
<feature type="compositionally biased region" description="Basic and acidic residues" evidence="6">
    <location>
        <begin position="331"/>
        <end position="356"/>
    </location>
</feature>
<dbReference type="InterPro" id="IPR012340">
    <property type="entry name" value="NA-bd_OB-fold"/>
</dbReference>
<keyword evidence="5" id="KW-0238">DNA-binding</keyword>
<comment type="caution">
    <text evidence="8">The sequence shown here is derived from an EMBL/GenBank/DDBJ whole genome shotgun (WGS) entry which is preliminary data.</text>
</comment>
<accession>A0ABD3DDD3</accession>
<dbReference type="InterPro" id="IPR047192">
    <property type="entry name" value="Euk_RPA1_DBD_C"/>
</dbReference>
<dbReference type="EMBL" id="JAVIJP010000018">
    <property type="protein sequence ID" value="KAL3639601.1"/>
    <property type="molecule type" value="Genomic_DNA"/>
</dbReference>
<dbReference type="Pfam" id="PF08646">
    <property type="entry name" value="Rep_fac-A_C"/>
    <property type="match status" value="1"/>
</dbReference>
<gene>
    <name evidence="8" type="ORF">CASFOL_017508</name>
</gene>
<evidence type="ECO:0000256" key="6">
    <source>
        <dbReference type="SAM" id="MobiDB-lite"/>
    </source>
</evidence>
<sequence length="367" mass="41823">METDKCKLERMHRKQVLNAKRRKAPSDGTLTEIPITMSSELPRNLNNNSTSNLELLSQLKDKQTSTCRGRGRPRKVSTTIVPQGLTDANSQIDFTSVTRKRSSRSNGPENIADTENESVEYNVGMLKEIPITISSRQRKLNNSSRSRVDIQPQVKDTQASSSKDAVYWIKGTIISVDTNREFCYLACRICEKKVEEVDGMKRCMHCGEYTFRNIFRYNVEVVVADESDTARMILWNRASEKLIGEPAEDVIALYGDTARIMPDDIAEKLLGREGLFEVVVSSQQLYVDGFNVSRLSVDEEIKDVYIMKNYPDYYYETLNYVEEADRAVNKNMEAHDQEADNANKDIETEIDAEARQTPKKQKREGGD</sequence>
<feature type="region of interest" description="Disordered" evidence="6">
    <location>
        <begin position="331"/>
        <end position="367"/>
    </location>
</feature>
<keyword evidence="4" id="KW-0862">Zinc</keyword>
<keyword evidence="3" id="KW-0863">Zinc-finger</keyword>
<organism evidence="8 9">
    <name type="scientific">Castilleja foliolosa</name>
    <dbReference type="NCBI Taxonomy" id="1961234"/>
    <lineage>
        <taxon>Eukaryota</taxon>
        <taxon>Viridiplantae</taxon>
        <taxon>Streptophyta</taxon>
        <taxon>Embryophyta</taxon>
        <taxon>Tracheophyta</taxon>
        <taxon>Spermatophyta</taxon>
        <taxon>Magnoliopsida</taxon>
        <taxon>eudicotyledons</taxon>
        <taxon>Gunneridae</taxon>
        <taxon>Pentapetalae</taxon>
        <taxon>asterids</taxon>
        <taxon>lamiids</taxon>
        <taxon>Lamiales</taxon>
        <taxon>Orobanchaceae</taxon>
        <taxon>Pedicularideae</taxon>
        <taxon>Castillejinae</taxon>
        <taxon>Castilleja</taxon>
    </lineage>
</organism>
<evidence type="ECO:0000256" key="2">
    <source>
        <dbReference type="ARBA" id="ARBA00022723"/>
    </source>
</evidence>
<dbReference type="InterPro" id="IPR013955">
    <property type="entry name" value="Rep_factor-A_C"/>
</dbReference>
<dbReference type="CDD" id="cd04476">
    <property type="entry name" value="RPA1_DBD_C"/>
    <property type="match status" value="1"/>
</dbReference>
<evidence type="ECO:0000256" key="3">
    <source>
        <dbReference type="ARBA" id="ARBA00022771"/>
    </source>
</evidence>
<feature type="compositionally biased region" description="Polar residues" evidence="6">
    <location>
        <begin position="136"/>
        <end position="145"/>
    </location>
</feature>
<evidence type="ECO:0000256" key="4">
    <source>
        <dbReference type="ARBA" id="ARBA00022833"/>
    </source>
</evidence>
<feature type="region of interest" description="Disordered" evidence="6">
    <location>
        <begin position="136"/>
        <end position="155"/>
    </location>
</feature>
<comment type="similarity">
    <text evidence="1">Belongs to the replication factor A protein 1 family.</text>
</comment>
<evidence type="ECO:0000313" key="9">
    <source>
        <dbReference type="Proteomes" id="UP001632038"/>
    </source>
</evidence>
<evidence type="ECO:0000256" key="1">
    <source>
        <dbReference type="ARBA" id="ARBA00005690"/>
    </source>
</evidence>
<keyword evidence="2" id="KW-0479">Metal-binding</keyword>
<evidence type="ECO:0000313" key="8">
    <source>
        <dbReference type="EMBL" id="KAL3639601.1"/>
    </source>
</evidence>
<keyword evidence="9" id="KW-1185">Reference proteome</keyword>
<dbReference type="SUPFAM" id="SSF50249">
    <property type="entry name" value="Nucleic acid-binding proteins"/>
    <property type="match status" value="1"/>
</dbReference>
<dbReference type="PANTHER" id="PTHR47165:SF4">
    <property type="entry name" value="OS03G0429900 PROTEIN"/>
    <property type="match status" value="1"/>
</dbReference>
<dbReference type="GO" id="GO:0003677">
    <property type="term" value="F:DNA binding"/>
    <property type="evidence" value="ECO:0007669"/>
    <property type="project" value="UniProtKB-KW"/>
</dbReference>
<dbReference type="PANTHER" id="PTHR47165">
    <property type="entry name" value="OS03G0429900 PROTEIN"/>
    <property type="match status" value="1"/>
</dbReference>
<evidence type="ECO:0000256" key="5">
    <source>
        <dbReference type="ARBA" id="ARBA00023125"/>
    </source>
</evidence>
<feature type="compositionally biased region" description="Basic residues" evidence="6">
    <location>
        <begin position="357"/>
        <end position="367"/>
    </location>
</feature>
<dbReference type="Proteomes" id="UP001632038">
    <property type="component" value="Unassembled WGS sequence"/>
</dbReference>
<name>A0ABD3DDD3_9LAMI</name>
<reference evidence="9" key="1">
    <citation type="journal article" date="2024" name="IScience">
        <title>Strigolactones Initiate the Formation of Haustorium-like Structures in Castilleja.</title>
        <authorList>
            <person name="Buerger M."/>
            <person name="Peterson D."/>
            <person name="Chory J."/>
        </authorList>
    </citation>
    <scope>NUCLEOTIDE SEQUENCE [LARGE SCALE GENOMIC DNA]</scope>
</reference>
<evidence type="ECO:0000259" key="7">
    <source>
        <dbReference type="Pfam" id="PF08646"/>
    </source>
</evidence>